<dbReference type="EMBL" id="KV426048">
    <property type="protein sequence ID" value="KZV90451.1"/>
    <property type="molecule type" value="Genomic_DNA"/>
</dbReference>
<evidence type="ECO:0000256" key="9">
    <source>
        <dbReference type="PIRSR" id="PIRSR602401-1"/>
    </source>
</evidence>
<comment type="cofactor">
    <cofactor evidence="1 9">
        <name>heme</name>
        <dbReference type="ChEBI" id="CHEBI:30413"/>
    </cofactor>
</comment>
<sequence length="528" mass="59023">MPSTLQLLAAVSVPVFGYIASQLLAFRRARNTYSEWLLGSYVFGSVTILGNLLPHVPFVIYGKGVRVRPAYHKRYQKLGWDAEVEVTMSPKVAAAVTICDAEVIKLIASSNARFPKPVELYELLLVFGSNIVASSGDLWKRHRRIAAPAFSERNNRLVWDESIRVVDEVFESWGSGEVHISDAKAFTLNVTLLVLSIASFGKRISWDEKHVAPPGYRFTFGDALHIVSERMVYKVLVPASIQAYTIPRIRDAFEDFTKYMKDMVHRQRVSASSQSGDEKYDLLSGLVTASNAEDETGALSEEELLGNVFMFLLAGHETSRHSLAITLTLLALHQDEQAKLHDHVAGLLEGRASFPGYDQYGIFTRAVAVLYEGLRLYPAVLAVPKKTAEPTTFIIGSAVPGSDKKRTLSVPADTLVMLDIQGMHRNPRYWNDPDTYNPCRFLDSDWPRDAFAPFALGPRACLGRRFAEAESVVLISRLIHKYRVQLAPCHGLERREGENMVAHRDRVLRLRDGITLTPLAVPLVFTPR</sequence>
<dbReference type="InterPro" id="IPR036396">
    <property type="entry name" value="Cyt_P450_sf"/>
</dbReference>
<dbReference type="GO" id="GO:0016705">
    <property type="term" value="F:oxidoreductase activity, acting on paired donors, with incorporation or reduction of molecular oxygen"/>
    <property type="evidence" value="ECO:0007669"/>
    <property type="project" value="InterPro"/>
</dbReference>
<evidence type="ECO:0000313" key="11">
    <source>
        <dbReference type="EMBL" id="KZV90451.1"/>
    </source>
</evidence>
<dbReference type="Gene3D" id="1.10.630.10">
    <property type="entry name" value="Cytochrome P450"/>
    <property type="match status" value="1"/>
</dbReference>
<evidence type="ECO:0000256" key="8">
    <source>
        <dbReference type="ARBA" id="ARBA00023033"/>
    </source>
</evidence>
<evidence type="ECO:0000313" key="12">
    <source>
        <dbReference type="Proteomes" id="UP000077266"/>
    </source>
</evidence>
<feature type="binding site" description="axial binding residue" evidence="9">
    <location>
        <position position="461"/>
    </location>
    <ligand>
        <name>heme</name>
        <dbReference type="ChEBI" id="CHEBI:30413"/>
    </ligand>
    <ligandPart>
        <name>Fe</name>
        <dbReference type="ChEBI" id="CHEBI:18248"/>
    </ligandPart>
</feature>
<dbReference type="GO" id="GO:0005506">
    <property type="term" value="F:iron ion binding"/>
    <property type="evidence" value="ECO:0007669"/>
    <property type="project" value="InterPro"/>
</dbReference>
<dbReference type="PANTHER" id="PTHR24305:SF166">
    <property type="entry name" value="CYTOCHROME P450 12A4, MITOCHONDRIAL-RELATED"/>
    <property type="match status" value="1"/>
</dbReference>
<feature type="transmembrane region" description="Helical" evidence="10">
    <location>
        <begin position="38"/>
        <end position="61"/>
    </location>
</feature>
<keyword evidence="12" id="KW-1185">Reference proteome</keyword>
<dbReference type="PRINTS" id="PR00463">
    <property type="entry name" value="EP450I"/>
</dbReference>
<feature type="transmembrane region" description="Helical" evidence="10">
    <location>
        <begin position="6"/>
        <end position="26"/>
    </location>
</feature>
<dbReference type="InterPro" id="IPR050121">
    <property type="entry name" value="Cytochrome_P450_monoxygenase"/>
</dbReference>
<evidence type="ECO:0000256" key="3">
    <source>
        <dbReference type="ARBA" id="ARBA00010617"/>
    </source>
</evidence>
<evidence type="ECO:0000256" key="4">
    <source>
        <dbReference type="ARBA" id="ARBA00022617"/>
    </source>
</evidence>
<dbReference type="InParanoid" id="A0A165GFQ6"/>
<keyword evidence="5 9" id="KW-0479">Metal-binding</keyword>
<evidence type="ECO:0000256" key="10">
    <source>
        <dbReference type="SAM" id="Phobius"/>
    </source>
</evidence>
<keyword evidence="6" id="KW-0560">Oxidoreductase</keyword>
<keyword evidence="10" id="KW-0472">Membrane</keyword>
<keyword evidence="10" id="KW-0812">Transmembrane</keyword>
<protein>
    <submittedName>
        <fullName evidence="11">Cytochrome P450</fullName>
    </submittedName>
</protein>
<evidence type="ECO:0000256" key="1">
    <source>
        <dbReference type="ARBA" id="ARBA00001971"/>
    </source>
</evidence>
<accession>A0A165GFQ6</accession>
<keyword evidence="8" id="KW-0503">Monooxygenase</keyword>
<dbReference type="PANTHER" id="PTHR24305">
    <property type="entry name" value="CYTOCHROME P450"/>
    <property type="match status" value="1"/>
</dbReference>
<dbReference type="PRINTS" id="PR00385">
    <property type="entry name" value="P450"/>
</dbReference>
<keyword evidence="7 9" id="KW-0408">Iron</keyword>
<dbReference type="AlphaFoldDB" id="A0A165GFQ6"/>
<dbReference type="InterPro" id="IPR001128">
    <property type="entry name" value="Cyt_P450"/>
</dbReference>
<dbReference type="GO" id="GO:0020037">
    <property type="term" value="F:heme binding"/>
    <property type="evidence" value="ECO:0007669"/>
    <property type="project" value="InterPro"/>
</dbReference>
<evidence type="ECO:0000256" key="6">
    <source>
        <dbReference type="ARBA" id="ARBA00023002"/>
    </source>
</evidence>
<dbReference type="InterPro" id="IPR002401">
    <property type="entry name" value="Cyt_P450_E_grp-I"/>
</dbReference>
<keyword evidence="4 9" id="KW-0349">Heme</keyword>
<evidence type="ECO:0000256" key="7">
    <source>
        <dbReference type="ARBA" id="ARBA00023004"/>
    </source>
</evidence>
<evidence type="ECO:0000256" key="5">
    <source>
        <dbReference type="ARBA" id="ARBA00022723"/>
    </source>
</evidence>
<reference evidence="11 12" key="1">
    <citation type="journal article" date="2016" name="Mol. Biol. Evol.">
        <title>Comparative Genomics of Early-Diverging Mushroom-Forming Fungi Provides Insights into the Origins of Lignocellulose Decay Capabilities.</title>
        <authorList>
            <person name="Nagy L.G."/>
            <person name="Riley R."/>
            <person name="Tritt A."/>
            <person name="Adam C."/>
            <person name="Daum C."/>
            <person name="Floudas D."/>
            <person name="Sun H."/>
            <person name="Yadav J.S."/>
            <person name="Pangilinan J."/>
            <person name="Larsson K.H."/>
            <person name="Matsuura K."/>
            <person name="Barry K."/>
            <person name="Labutti K."/>
            <person name="Kuo R."/>
            <person name="Ohm R.A."/>
            <person name="Bhattacharya S.S."/>
            <person name="Shirouzu T."/>
            <person name="Yoshinaga Y."/>
            <person name="Martin F.M."/>
            <person name="Grigoriev I.V."/>
            <person name="Hibbett D.S."/>
        </authorList>
    </citation>
    <scope>NUCLEOTIDE SEQUENCE [LARGE SCALE GENOMIC DNA]</scope>
    <source>
        <strain evidence="11 12">HHB12029</strain>
    </source>
</reference>
<dbReference type="OrthoDB" id="1470350at2759"/>
<dbReference type="GO" id="GO:0004497">
    <property type="term" value="F:monooxygenase activity"/>
    <property type="evidence" value="ECO:0007669"/>
    <property type="project" value="UniProtKB-KW"/>
</dbReference>
<organism evidence="11 12">
    <name type="scientific">Exidia glandulosa HHB12029</name>
    <dbReference type="NCBI Taxonomy" id="1314781"/>
    <lineage>
        <taxon>Eukaryota</taxon>
        <taxon>Fungi</taxon>
        <taxon>Dikarya</taxon>
        <taxon>Basidiomycota</taxon>
        <taxon>Agaricomycotina</taxon>
        <taxon>Agaricomycetes</taxon>
        <taxon>Auriculariales</taxon>
        <taxon>Exidiaceae</taxon>
        <taxon>Exidia</taxon>
    </lineage>
</organism>
<name>A0A165GFQ6_EXIGL</name>
<evidence type="ECO:0000256" key="2">
    <source>
        <dbReference type="ARBA" id="ARBA00005179"/>
    </source>
</evidence>
<proteinExistence type="inferred from homology"/>
<dbReference type="Pfam" id="PF00067">
    <property type="entry name" value="p450"/>
    <property type="match status" value="1"/>
</dbReference>
<dbReference type="SUPFAM" id="SSF48264">
    <property type="entry name" value="Cytochrome P450"/>
    <property type="match status" value="1"/>
</dbReference>
<comment type="similarity">
    <text evidence="3">Belongs to the cytochrome P450 family.</text>
</comment>
<keyword evidence="10" id="KW-1133">Transmembrane helix</keyword>
<comment type="pathway">
    <text evidence="2">Secondary metabolite biosynthesis.</text>
</comment>
<dbReference type="Proteomes" id="UP000077266">
    <property type="component" value="Unassembled WGS sequence"/>
</dbReference>
<gene>
    <name evidence="11" type="ORF">EXIGLDRAFT_770779</name>
</gene>
<dbReference type="STRING" id="1314781.A0A165GFQ6"/>